<gene>
    <name evidence="2" type="ORF">HFV08_24715</name>
</gene>
<dbReference type="Gene3D" id="3.90.820.10">
    <property type="entry name" value="Structural Genomics, Unknown Function 30-nov-00 1gh9 Mol_id"/>
    <property type="match status" value="1"/>
</dbReference>
<feature type="domain" description="MbtH-like" evidence="1">
    <location>
        <begin position="3"/>
        <end position="53"/>
    </location>
</feature>
<dbReference type="InterPro" id="IPR005153">
    <property type="entry name" value="MbtH-like_dom"/>
</dbReference>
<accession>A0ABX1H7N7</accession>
<organism evidence="2 3">
    <name type="scientific">Streptomyces physcomitrii</name>
    <dbReference type="NCBI Taxonomy" id="2724184"/>
    <lineage>
        <taxon>Bacteria</taxon>
        <taxon>Bacillati</taxon>
        <taxon>Actinomycetota</taxon>
        <taxon>Actinomycetes</taxon>
        <taxon>Kitasatosporales</taxon>
        <taxon>Streptomycetaceae</taxon>
        <taxon>Streptomyces</taxon>
    </lineage>
</organism>
<protein>
    <submittedName>
        <fullName evidence="2">MbtH family protein</fullName>
    </submittedName>
</protein>
<dbReference type="PANTHER" id="PTHR38444:SF1">
    <property type="entry name" value="ENTEROBACTIN BIOSYNTHESIS PROTEIN YBDZ"/>
    <property type="match status" value="1"/>
</dbReference>
<name>A0ABX1H7N7_9ACTN</name>
<evidence type="ECO:0000313" key="2">
    <source>
        <dbReference type="EMBL" id="NKI44391.1"/>
    </source>
</evidence>
<dbReference type="Proteomes" id="UP000772196">
    <property type="component" value="Unassembled WGS sequence"/>
</dbReference>
<dbReference type="PANTHER" id="PTHR38444">
    <property type="entry name" value="ENTEROBACTIN BIOSYNTHESIS PROTEIN YBDZ"/>
    <property type="match status" value="1"/>
</dbReference>
<keyword evidence="3" id="KW-1185">Reference proteome</keyword>
<dbReference type="InterPro" id="IPR038020">
    <property type="entry name" value="MbtH-like_sf"/>
</dbReference>
<reference evidence="2 3" key="1">
    <citation type="submission" date="2020-04" db="EMBL/GenBank/DDBJ databases">
        <title>Phylogenetic Diversity and Antibacterial Activity against Ralstonia solanacearum of Endophytic Actinomycete Isolated from Moss.</title>
        <authorList>
            <person name="Zhuang X."/>
        </authorList>
    </citation>
    <scope>NUCLEOTIDE SEQUENCE [LARGE SCALE GENOMIC DNA]</scope>
    <source>
        <strain evidence="2 3">LD120</strain>
    </source>
</reference>
<dbReference type="SMART" id="SM00923">
    <property type="entry name" value="MbtH"/>
    <property type="match status" value="1"/>
</dbReference>
<dbReference type="RefSeq" id="WP_168542575.1">
    <property type="nucleotide sequence ID" value="NZ_JAAWWP010000018.1"/>
</dbReference>
<proteinExistence type="predicted"/>
<evidence type="ECO:0000313" key="3">
    <source>
        <dbReference type="Proteomes" id="UP000772196"/>
    </source>
</evidence>
<sequence length="68" mass="7631">MTNPFDDPQTEHRVVVNDEGQHALWPAFASVPDGWESVHGPAAREECLDYVDRNWTDLTPRSARIAVG</sequence>
<dbReference type="Pfam" id="PF03621">
    <property type="entry name" value="MbtH"/>
    <property type="match status" value="1"/>
</dbReference>
<dbReference type="EMBL" id="JAAWWP010000018">
    <property type="protein sequence ID" value="NKI44391.1"/>
    <property type="molecule type" value="Genomic_DNA"/>
</dbReference>
<evidence type="ECO:0000259" key="1">
    <source>
        <dbReference type="SMART" id="SM00923"/>
    </source>
</evidence>
<dbReference type="InterPro" id="IPR037407">
    <property type="entry name" value="MLP_fam"/>
</dbReference>
<dbReference type="SUPFAM" id="SSF160582">
    <property type="entry name" value="MbtH-like"/>
    <property type="match status" value="1"/>
</dbReference>
<comment type="caution">
    <text evidence="2">The sequence shown here is derived from an EMBL/GenBank/DDBJ whole genome shotgun (WGS) entry which is preliminary data.</text>
</comment>